<reference evidence="9 10" key="1">
    <citation type="submission" date="2014-11" db="EMBL/GenBank/DDBJ databases">
        <title>Comparative genomic analysis of Cryptosporidium hominis reveals occurrence of genetic recombination in virulent subtypes.</title>
        <authorList>
            <person name="Guo Y."/>
            <person name="Tang K."/>
            <person name="Frace M."/>
            <person name="Li N."/>
            <person name="Roellig D.M."/>
            <person name="Sammons S."/>
            <person name="Knipe K."/>
            <person name="Rowe L."/>
            <person name="Feng Y."/>
            <person name="Xiao L."/>
        </authorList>
    </citation>
    <scope>NUCLEOTIDE SEQUENCE [LARGE SCALE GENOMIC DNA]</scope>
    <source>
        <strain evidence="9">30976</strain>
    </source>
</reference>
<feature type="domain" description="Helicase C-terminal" evidence="7">
    <location>
        <begin position="331"/>
        <end position="531"/>
    </location>
</feature>
<evidence type="ECO:0000313" key="10">
    <source>
        <dbReference type="Proteomes" id="UP001429100"/>
    </source>
</evidence>
<dbReference type="AlphaFoldDB" id="A0A0S4TAU1"/>
<dbReference type="VEuPathDB" id="CryptoDB:ChTU502y2012_387g0225"/>
<dbReference type="VEuPathDB" id="CryptoDB:CHUDEA2_110"/>
<evidence type="ECO:0000313" key="8">
    <source>
        <dbReference type="EMBL" id="CUV04392.1"/>
    </source>
</evidence>
<comment type="similarity">
    <text evidence="5">Belongs to the DEAD box helicase family.</text>
</comment>
<sequence>MIDIPTWTKRWIQISQLDNTEIDQKNDERLLKRFNKNIKKGLKEIEGFTGFFPIQQKVIPYILDGINCDVNNYYSSDVCISVPTGEGKTLCYVIPIANYLYNRTYPNLSVLVLVPTRELANQVKNVFTIFTKVNKGRFPIKITTLTGQQSFSNEMHQLSTIQPDVVISTPGRLCEHYNQLVISQDQQEIPELFRNIHFIIVDEVDRLLSQPYNDWLSIVNNISKYILSKEDNGELGLAKKTPIRILLSATISNSPYKLNQLDLVRPIYFISSVTGESNIPSRMSQKFVKVTNKKYKPQTLLCLIYQLLLNKKQRKSLSKLVTEDQKSEIKGIPKAYKTYFKAVIFCSSKETTSNLTKYLQQELSKSNRDDLFFIVNTKDENKNINDSNNEDIQDRKILIPINNTDHSETNNDSSDNVQKLLVEEFSSLLLQKERNLLMKKFNNNEFNILVCSDILARGIDISDIDIVINYDVPNNIKTYIHRAGRTARAGKIGYTYTMVENNQIRHFIKLVNSKYKITHKQTLFVRIKKQQTNYKD</sequence>
<dbReference type="GO" id="GO:0005524">
    <property type="term" value="F:ATP binding"/>
    <property type="evidence" value="ECO:0007669"/>
    <property type="project" value="UniProtKB-UniRule"/>
</dbReference>
<dbReference type="EC" id="3.6.4.13" evidence="5"/>
<evidence type="ECO:0000256" key="2">
    <source>
        <dbReference type="ARBA" id="ARBA00022801"/>
    </source>
</evidence>
<dbReference type="InterPro" id="IPR027417">
    <property type="entry name" value="P-loop_NTPase"/>
</dbReference>
<feature type="domain" description="Helicase ATP-binding" evidence="6">
    <location>
        <begin position="69"/>
        <end position="269"/>
    </location>
</feature>
<evidence type="ECO:0000256" key="4">
    <source>
        <dbReference type="ARBA" id="ARBA00022884"/>
    </source>
</evidence>
<evidence type="ECO:0000256" key="5">
    <source>
        <dbReference type="RuleBase" id="RU365068"/>
    </source>
</evidence>
<gene>
    <name evidence="8" type="ORF">CHUDEA2_110</name>
    <name evidence="9" type="ORF">GY17_00003677</name>
</gene>
<evidence type="ECO:0000256" key="3">
    <source>
        <dbReference type="ARBA" id="ARBA00022840"/>
    </source>
</evidence>
<protein>
    <recommendedName>
        <fullName evidence="5">ATP-dependent RNA helicase</fullName>
        <ecNumber evidence="5">3.6.4.13</ecNumber>
    </recommendedName>
</protein>
<organism evidence="8">
    <name type="scientific">Cryptosporidium hominis</name>
    <dbReference type="NCBI Taxonomy" id="237895"/>
    <lineage>
        <taxon>Eukaryota</taxon>
        <taxon>Sar</taxon>
        <taxon>Alveolata</taxon>
        <taxon>Apicomplexa</taxon>
        <taxon>Conoidasida</taxon>
        <taxon>Coccidia</taxon>
        <taxon>Eucoccidiorida</taxon>
        <taxon>Eimeriorina</taxon>
        <taxon>Cryptosporidiidae</taxon>
        <taxon>Cryptosporidium</taxon>
    </lineage>
</organism>
<comment type="catalytic activity">
    <reaction evidence="5">
        <text>ATP + H2O = ADP + phosphate + H(+)</text>
        <dbReference type="Rhea" id="RHEA:13065"/>
        <dbReference type="ChEBI" id="CHEBI:15377"/>
        <dbReference type="ChEBI" id="CHEBI:15378"/>
        <dbReference type="ChEBI" id="CHEBI:30616"/>
        <dbReference type="ChEBI" id="CHEBI:43474"/>
        <dbReference type="ChEBI" id="CHEBI:456216"/>
        <dbReference type="EC" id="3.6.4.13"/>
    </reaction>
</comment>
<dbReference type="Gene3D" id="3.40.50.300">
    <property type="entry name" value="P-loop containing nucleotide triphosphate hydrolases"/>
    <property type="match status" value="2"/>
</dbReference>
<dbReference type="GO" id="GO:0003723">
    <property type="term" value="F:RNA binding"/>
    <property type="evidence" value="ECO:0007669"/>
    <property type="project" value="UniProtKB-UniRule"/>
</dbReference>
<dbReference type="VEuPathDB" id="CryptoDB:Chro.20019"/>
<keyword evidence="2 5" id="KW-0378">Hydrolase</keyword>
<dbReference type="EMBL" id="JTAI01000036">
    <property type="protein sequence ID" value="PPS93595.1"/>
    <property type="molecule type" value="Genomic_DNA"/>
</dbReference>
<dbReference type="PANTHER" id="PTHR24031">
    <property type="entry name" value="RNA HELICASE"/>
    <property type="match status" value="1"/>
</dbReference>
<dbReference type="EMBL" id="LN877948">
    <property type="protein sequence ID" value="CUV04392.1"/>
    <property type="molecule type" value="Genomic_DNA"/>
</dbReference>
<reference evidence="9 10" key="3">
    <citation type="submission" date="2017-10" db="EMBL/GenBank/DDBJ databases">
        <title>Consistent, comparative and evidence-based genome annotation and re-annotation for the closely-related species, Cryptosporidium parvum, C. hominis and C. tyzzeri.</title>
        <authorList>
            <person name="Baptista R.P."/>
            <person name="Li Y."/>
            <person name="Sateriale A."/>
            <person name="Striepen B."/>
            <person name="Kissinger J.C."/>
        </authorList>
    </citation>
    <scope>NUCLEOTIDE SEQUENCE [LARGE SCALE GENOMIC DNA]</scope>
    <source>
        <strain evidence="9">30976</strain>
    </source>
</reference>
<dbReference type="Pfam" id="PF00270">
    <property type="entry name" value="DEAD"/>
    <property type="match status" value="1"/>
</dbReference>
<evidence type="ECO:0000256" key="1">
    <source>
        <dbReference type="ARBA" id="ARBA00022741"/>
    </source>
</evidence>
<dbReference type="InterPro" id="IPR011545">
    <property type="entry name" value="DEAD/DEAH_box_helicase_dom"/>
</dbReference>
<comment type="domain">
    <text evidence="5">The Q motif is unique to and characteristic of the DEAD box family of RNA helicases and controls ATP binding and hydrolysis.</text>
</comment>
<evidence type="ECO:0000259" key="7">
    <source>
        <dbReference type="PROSITE" id="PS51194"/>
    </source>
</evidence>
<dbReference type="InterPro" id="IPR001650">
    <property type="entry name" value="Helicase_C-like"/>
</dbReference>
<keyword evidence="5 9" id="KW-0347">Helicase</keyword>
<evidence type="ECO:0000313" key="9">
    <source>
        <dbReference type="EMBL" id="PPS93595.1"/>
    </source>
</evidence>
<evidence type="ECO:0000259" key="6">
    <source>
        <dbReference type="PROSITE" id="PS51192"/>
    </source>
</evidence>
<dbReference type="PROSITE" id="PS51192">
    <property type="entry name" value="HELICASE_ATP_BIND_1"/>
    <property type="match status" value="1"/>
</dbReference>
<dbReference type="SUPFAM" id="SSF52540">
    <property type="entry name" value="P-loop containing nucleoside triphosphate hydrolases"/>
    <property type="match status" value="1"/>
</dbReference>
<dbReference type="SMART" id="SM00487">
    <property type="entry name" value="DEXDc"/>
    <property type="match status" value="1"/>
</dbReference>
<proteinExistence type="inferred from homology"/>
<dbReference type="SMART" id="SM00490">
    <property type="entry name" value="HELICc"/>
    <property type="match status" value="1"/>
</dbReference>
<keyword evidence="4 5" id="KW-0694">RNA-binding</keyword>
<dbReference type="PROSITE" id="PS51194">
    <property type="entry name" value="HELICASE_CTER"/>
    <property type="match status" value="1"/>
</dbReference>
<dbReference type="Proteomes" id="UP001429100">
    <property type="component" value="Unassembled WGS sequence"/>
</dbReference>
<accession>A0A0S4TAU1</accession>
<dbReference type="InterPro" id="IPR014001">
    <property type="entry name" value="Helicase_ATP-bd"/>
</dbReference>
<comment type="function">
    <text evidence="5">RNA helicase.</text>
</comment>
<dbReference type="Pfam" id="PF00271">
    <property type="entry name" value="Helicase_C"/>
    <property type="match status" value="1"/>
</dbReference>
<dbReference type="GO" id="GO:0016787">
    <property type="term" value="F:hydrolase activity"/>
    <property type="evidence" value="ECO:0007669"/>
    <property type="project" value="UniProtKB-KW"/>
</dbReference>
<dbReference type="VEuPathDB" id="CryptoDB:GY17_00003677"/>
<reference evidence="8" key="2">
    <citation type="submission" date="2015-08" db="EMBL/GenBank/DDBJ databases">
        <authorList>
            <person name="Babu N.S."/>
            <person name="Beckwith C.J."/>
            <person name="Beseler K.G."/>
            <person name="Brison A."/>
            <person name="Carone J.V."/>
            <person name="Caskin T.P."/>
            <person name="Diamond M."/>
            <person name="Durham M.E."/>
            <person name="Foxe J.M."/>
            <person name="Go M."/>
            <person name="Henderson B.A."/>
            <person name="Jones I.B."/>
            <person name="McGettigan J.A."/>
            <person name="Micheletti S.J."/>
            <person name="Nasrallah M.E."/>
            <person name="Ortiz D."/>
            <person name="Piller C.R."/>
            <person name="Privatt S.R."/>
            <person name="Schneider S.L."/>
            <person name="Sharp S."/>
            <person name="Smith T.C."/>
            <person name="Stanton J.D."/>
            <person name="Ullery H.E."/>
            <person name="Wilson R.J."/>
            <person name="Serrano M.G."/>
            <person name="Buck G."/>
            <person name="Lee V."/>
            <person name="Wang Y."/>
            <person name="Carvalho R."/>
            <person name="Voegtly L."/>
            <person name="Shi R."/>
            <person name="Duckworth R."/>
            <person name="Johnson A."/>
            <person name="Loviza R."/>
            <person name="Walstead R."/>
            <person name="Shah Z."/>
            <person name="Kiflezghi M."/>
            <person name="Wade K."/>
            <person name="Ball S.L."/>
            <person name="Bradley K.W."/>
            <person name="Asai D.J."/>
            <person name="Bowman C.A."/>
            <person name="Russell D.A."/>
            <person name="Pope W.H."/>
            <person name="Jacobs-Sera D."/>
            <person name="Hendrix R.W."/>
            <person name="Hatfull G.F."/>
        </authorList>
    </citation>
    <scope>NUCLEOTIDE SEQUENCE [LARGE SCALE GENOMIC DNA]</scope>
</reference>
<keyword evidence="10" id="KW-1185">Reference proteome</keyword>
<keyword evidence="3 5" id="KW-0067">ATP-binding</keyword>
<dbReference type="Proteomes" id="UP000199752">
    <property type="component" value="Chromosome 2"/>
</dbReference>
<dbReference type="GO" id="GO:0003724">
    <property type="term" value="F:RNA helicase activity"/>
    <property type="evidence" value="ECO:0007669"/>
    <property type="project" value="UniProtKB-EC"/>
</dbReference>
<keyword evidence="1 5" id="KW-0547">Nucleotide-binding</keyword>
<name>A0A0S4TAU1_CRYHO</name>